<evidence type="ECO:0000313" key="5">
    <source>
        <dbReference type="Proteomes" id="UP000306102"/>
    </source>
</evidence>
<dbReference type="AlphaFoldDB" id="A0A4S4DED2"/>
<evidence type="ECO:0000256" key="3">
    <source>
        <dbReference type="SAM" id="Phobius"/>
    </source>
</evidence>
<keyword evidence="5" id="KW-1185">Reference proteome</keyword>
<dbReference type="InterPro" id="IPR039204">
    <property type="entry name" value="MRS2-like"/>
</dbReference>
<feature type="transmembrane region" description="Helical" evidence="3">
    <location>
        <begin position="192"/>
        <end position="216"/>
    </location>
</feature>
<sequence length="232" mass="25817">MVSNKAMEQSLSNMPPEASDRSHKSPTEWSNRGNSKPLPFEFRAFEICLESVCRSLESETSTLEEEAYPALDELSAKTSEEFEHLLDDDLDMAQMYLTDRLATLQSEGLEDELENDANAFKSGNDSDEDMSGKSSNIDVSDLKPNVEELEMLLGAYSVQIEGILNKLSTLREYIHNTEDYINIVLDDKQNQLLRMGIIITTGAVMLNSGVVALGFLSTNINIPLFTSGTFVQ</sequence>
<evidence type="ECO:0000313" key="4">
    <source>
        <dbReference type="EMBL" id="THG01041.1"/>
    </source>
</evidence>
<dbReference type="Proteomes" id="UP000306102">
    <property type="component" value="Unassembled WGS sequence"/>
</dbReference>
<dbReference type="EMBL" id="SDRB02011524">
    <property type="protein sequence ID" value="THG01041.1"/>
    <property type="molecule type" value="Genomic_DNA"/>
</dbReference>
<evidence type="ECO:0008006" key="6">
    <source>
        <dbReference type="Google" id="ProtNLM"/>
    </source>
</evidence>
<dbReference type="PANTHER" id="PTHR13890">
    <property type="entry name" value="RNA SPLICING PROTEIN MRS2, MITOCHONDRIAL"/>
    <property type="match status" value="1"/>
</dbReference>
<evidence type="ECO:0000256" key="1">
    <source>
        <dbReference type="ARBA" id="ARBA00007535"/>
    </source>
</evidence>
<keyword evidence="3" id="KW-0812">Transmembrane</keyword>
<evidence type="ECO:0000256" key="2">
    <source>
        <dbReference type="SAM" id="MobiDB-lite"/>
    </source>
</evidence>
<name>A0A4S4DED2_CAMSN</name>
<accession>A0A4S4DED2</accession>
<dbReference type="PANTHER" id="PTHR13890:SF29">
    <property type="entry name" value="MAGNESIUM TRANSPORTER MRS2-F"/>
    <property type="match status" value="1"/>
</dbReference>
<comment type="caution">
    <text evidence="4">The sequence shown here is derived from an EMBL/GenBank/DDBJ whole genome shotgun (WGS) entry which is preliminary data.</text>
</comment>
<dbReference type="Pfam" id="PF22099">
    <property type="entry name" value="MRS2-like"/>
    <property type="match status" value="1"/>
</dbReference>
<feature type="region of interest" description="Disordered" evidence="2">
    <location>
        <begin position="1"/>
        <end position="36"/>
    </location>
</feature>
<dbReference type="Gene3D" id="1.20.58.340">
    <property type="entry name" value="Magnesium transport protein CorA, transmembrane region"/>
    <property type="match status" value="2"/>
</dbReference>
<keyword evidence="3" id="KW-0472">Membrane</keyword>
<proteinExistence type="inferred from homology"/>
<dbReference type="GO" id="GO:0015095">
    <property type="term" value="F:magnesium ion transmembrane transporter activity"/>
    <property type="evidence" value="ECO:0007669"/>
    <property type="project" value="TreeGrafter"/>
</dbReference>
<keyword evidence="3" id="KW-1133">Transmembrane helix</keyword>
<protein>
    <recommendedName>
        <fullName evidence="6">Magnesium transporter</fullName>
    </recommendedName>
</protein>
<feature type="compositionally biased region" description="Polar residues" evidence="2">
    <location>
        <begin position="1"/>
        <end position="13"/>
    </location>
</feature>
<gene>
    <name evidence="4" type="ORF">TEA_025357</name>
</gene>
<comment type="similarity">
    <text evidence="1">Belongs to the CorA metal ion transporter (MIT) (TC 1.A.35.5) family.</text>
</comment>
<organism evidence="4 5">
    <name type="scientific">Camellia sinensis var. sinensis</name>
    <name type="common">China tea</name>
    <dbReference type="NCBI Taxonomy" id="542762"/>
    <lineage>
        <taxon>Eukaryota</taxon>
        <taxon>Viridiplantae</taxon>
        <taxon>Streptophyta</taxon>
        <taxon>Embryophyta</taxon>
        <taxon>Tracheophyta</taxon>
        <taxon>Spermatophyta</taxon>
        <taxon>Magnoliopsida</taxon>
        <taxon>eudicotyledons</taxon>
        <taxon>Gunneridae</taxon>
        <taxon>Pentapetalae</taxon>
        <taxon>asterids</taxon>
        <taxon>Ericales</taxon>
        <taxon>Theaceae</taxon>
        <taxon>Camellia</taxon>
    </lineage>
</organism>
<reference evidence="4 5" key="1">
    <citation type="journal article" date="2018" name="Proc. Natl. Acad. Sci. U.S.A.">
        <title>Draft genome sequence of Camellia sinensis var. sinensis provides insights into the evolution of the tea genome and tea quality.</title>
        <authorList>
            <person name="Wei C."/>
            <person name="Yang H."/>
            <person name="Wang S."/>
            <person name="Zhao J."/>
            <person name="Liu C."/>
            <person name="Gao L."/>
            <person name="Xia E."/>
            <person name="Lu Y."/>
            <person name="Tai Y."/>
            <person name="She G."/>
            <person name="Sun J."/>
            <person name="Cao H."/>
            <person name="Tong W."/>
            <person name="Gao Q."/>
            <person name="Li Y."/>
            <person name="Deng W."/>
            <person name="Jiang X."/>
            <person name="Wang W."/>
            <person name="Chen Q."/>
            <person name="Zhang S."/>
            <person name="Li H."/>
            <person name="Wu J."/>
            <person name="Wang P."/>
            <person name="Li P."/>
            <person name="Shi C."/>
            <person name="Zheng F."/>
            <person name="Jian J."/>
            <person name="Huang B."/>
            <person name="Shan D."/>
            <person name="Shi M."/>
            <person name="Fang C."/>
            <person name="Yue Y."/>
            <person name="Li F."/>
            <person name="Li D."/>
            <person name="Wei S."/>
            <person name="Han B."/>
            <person name="Jiang C."/>
            <person name="Yin Y."/>
            <person name="Xia T."/>
            <person name="Zhang Z."/>
            <person name="Bennetzen J.L."/>
            <person name="Zhao S."/>
            <person name="Wan X."/>
        </authorList>
    </citation>
    <scope>NUCLEOTIDE SEQUENCE [LARGE SCALE GENOMIC DNA]</scope>
    <source>
        <strain evidence="5">cv. Shuchazao</strain>
        <tissue evidence="4">Leaf</tissue>
    </source>
</reference>
<feature type="region of interest" description="Disordered" evidence="2">
    <location>
        <begin position="117"/>
        <end position="139"/>
    </location>
</feature>